<feature type="domain" description="GH10" evidence="5">
    <location>
        <begin position="1"/>
        <end position="91"/>
    </location>
</feature>
<evidence type="ECO:0000256" key="1">
    <source>
        <dbReference type="ARBA" id="ARBA00007495"/>
    </source>
</evidence>
<dbReference type="SUPFAM" id="SSF51445">
    <property type="entry name" value="(Trans)glycosidases"/>
    <property type="match status" value="1"/>
</dbReference>
<accession>A0A835Y748</accession>
<gene>
    <name evidence="6" type="ORF">HYH03_005897</name>
</gene>
<dbReference type="Pfam" id="PF00331">
    <property type="entry name" value="Glyco_hydro_10"/>
    <property type="match status" value="1"/>
</dbReference>
<dbReference type="AlphaFoldDB" id="A0A835Y748"/>
<keyword evidence="3" id="KW-0119">Carbohydrate metabolism</keyword>
<keyword evidence="4" id="KW-0624">Polysaccharide degradation</keyword>
<proteinExistence type="inferred from homology"/>
<organism evidence="6 7">
    <name type="scientific">Edaphochlamys debaryana</name>
    <dbReference type="NCBI Taxonomy" id="47281"/>
    <lineage>
        <taxon>Eukaryota</taxon>
        <taxon>Viridiplantae</taxon>
        <taxon>Chlorophyta</taxon>
        <taxon>core chlorophytes</taxon>
        <taxon>Chlorophyceae</taxon>
        <taxon>CS clade</taxon>
        <taxon>Chlamydomonadales</taxon>
        <taxon>Chlamydomonadales incertae sedis</taxon>
        <taxon>Edaphochlamys</taxon>
    </lineage>
</organism>
<comment type="caution">
    <text evidence="6">The sequence shown here is derived from an EMBL/GenBank/DDBJ whole genome shotgun (WGS) entry which is preliminary data.</text>
</comment>
<evidence type="ECO:0000313" key="6">
    <source>
        <dbReference type="EMBL" id="KAG2495968.1"/>
    </source>
</evidence>
<reference evidence="6" key="1">
    <citation type="journal article" date="2020" name="bioRxiv">
        <title>Comparative genomics of Chlamydomonas.</title>
        <authorList>
            <person name="Craig R.J."/>
            <person name="Hasan A.R."/>
            <person name="Ness R.W."/>
            <person name="Keightley P.D."/>
        </authorList>
    </citation>
    <scope>NUCLEOTIDE SEQUENCE</scope>
    <source>
        <strain evidence="6">CCAP 11/70</strain>
    </source>
</reference>
<dbReference type="GO" id="GO:0031176">
    <property type="term" value="F:endo-1,4-beta-xylanase activity"/>
    <property type="evidence" value="ECO:0007669"/>
    <property type="project" value="UniProtKB-ARBA"/>
</dbReference>
<evidence type="ECO:0000256" key="3">
    <source>
        <dbReference type="ARBA" id="ARBA00023277"/>
    </source>
</evidence>
<dbReference type="GO" id="GO:0000272">
    <property type="term" value="P:polysaccharide catabolic process"/>
    <property type="evidence" value="ECO:0007669"/>
    <property type="project" value="UniProtKB-KW"/>
</dbReference>
<protein>
    <recommendedName>
        <fullName evidence="5">GH10 domain-containing protein</fullName>
    </recommendedName>
</protein>
<evidence type="ECO:0000313" key="7">
    <source>
        <dbReference type="Proteomes" id="UP000612055"/>
    </source>
</evidence>
<dbReference type="EMBL" id="JAEHOE010000021">
    <property type="protein sequence ID" value="KAG2495968.1"/>
    <property type="molecule type" value="Genomic_DNA"/>
</dbReference>
<sequence length="198" mass="20802">MVALVKQMKAAGVPVDCIGVQAYINPRGPATPAFMKKRLDALAALNLTLLLGSEAEQAAAWDRYLRFWFSYPQIKGILMWGFWDAAHWIRNGGMYYANTTAKASATTVGNLNLWARTWTSAAAVQSPQLSPRGVWPPTGVAWRGFYGRYAYNVTLGPGGAGTGAGGAGAGGAAARWVAGSVRLPAGGAGARQTVTIAV</sequence>
<comment type="similarity">
    <text evidence="1">Belongs to the glycosyl hydrolase 10 (cellulase F) family.</text>
</comment>
<dbReference type="OrthoDB" id="3055998at2759"/>
<dbReference type="InterPro" id="IPR017853">
    <property type="entry name" value="GH"/>
</dbReference>
<dbReference type="Proteomes" id="UP000612055">
    <property type="component" value="Unassembled WGS sequence"/>
</dbReference>
<keyword evidence="2" id="KW-0378">Hydrolase</keyword>
<dbReference type="InterPro" id="IPR001000">
    <property type="entry name" value="GH10_dom"/>
</dbReference>
<evidence type="ECO:0000256" key="4">
    <source>
        <dbReference type="ARBA" id="ARBA00023326"/>
    </source>
</evidence>
<evidence type="ECO:0000259" key="5">
    <source>
        <dbReference type="Pfam" id="PF00331"/>
    </source>
</evidence>
<name>A0A835Y748_9CHLO</name>
<keyword evidence="7" id="KW-1185">Reference proteome</keyword>
<evidence type="ECO:0000256" key="2">
    <source>
        <dbReference type="ARBA" id="ARBA00022801"/>
    </source>
</evidence>
<dbReference type="Gene3D" id="3.20.20.80">
    <property type="entry name" value="Glycosidases"/>
    <property type="match status" value="1"/>
</dbReference>